<feature type="compositionally biased region" description="Low complexity" evidence="1">
    <location>
        <begin position="364"/>
        <end position="374"/>
    </location>
</feature>
<dbReference type="Gene3D" id="3.40.930.10">
    <property type="entry name" value="Mannitol-specific EII, Chain A"/>
    <property type="match status" value="1"/>
</dbReference>
<gene>
    <name evidence="3" type="ORF">RIMI_LOCUS22423288</name>
</gene>
<sequence>MVCTDQKLFWYAVVGTYQKPSWYAVVGTYQKLSWYAVVGTYQKLSWYAVVGTYQKLSWYAVVGTYQKPSWYAVVGTYQKPSWYAVVGTYQKLSWYAVVGTYQKLSWYAVVDTYQKLSWYAVVGTYQAFLVCGGWYLPEAFLVCDTPSQRVQFILGTEDDDEEHIPHDLFTEMDELCFRDGEECEWKETARWLKFEEDVEDGGDRWSKPYVATLSLHSLFELRSCILNGTVMLDMRAGTIEEIADMVLDNMIASGQLDDSMRELVKEALLKRHHHQNEKKLSNRIPLVRSFADIGKKHSDPHLLERNGEGLSASRNSLRAESRLSLLLNYLLPPSRVGTPVGSRQTTPVPSPQNTPPSSPKFSRLESSSSQRSELWVPEIPPFTGDLIPTVIVHPPEEDGENRDVCGIKKKEHGLLSSPQSMPGNLDVGKSAELKRNGTGGSQENTTVDFSKVDMNFMRKIPPGAEASNVLVGEVDTLDRPIIAFVRLSPAVLLSGLTEVPIPTSI</sequence>
<dbReference type="Proteomes" id="UP001176940">
    <property type="component" value="Unassembled WGS sequence"/>
</dbReference>
<reference evidence="3" key="1">
    <citation type="submission" date="2023-07" db="EMBL/GenBank/DDBJ databases">
        <authorList>
            <person name="Stuckert A."/>
        </authorList>
    </citation>
    <scope>NUCLEOTIDE SEQUENCE</scope>
</reference>
<dbReference type="InterPro" id="IPR016152">
    <property type="entry name" value="PTrfase/Anion_transptr"/>
</dbReference>
<name>A0ABN9MPP9_9NEOB</name>
<keyword evidence="4" id="KW-1185">Reference proteome</keyword>
<dbReference type="SUPFAM" id="SSF55804">
    <property type="entry name" value="Phoshotransferase/anion transport protein"/>
    <property type="match status" value="1"/>
</dbReference>
<dbReference type="InterPro" id="IPR013769">
    <property type="entry name" value="Band3_cytoplasmic_dom"/>
</dbReference>
<feature type="region of interest" description="Disordered" evidence="1">
    <location>
        <begin position="337"/>
        <end position="375"/>
    </location>
</feature>
<dbReference type="InterPro" id="IPR003020">
    <property type="entry name" value="HCO3_transpt_euk"/>
</dbReference>
<evidence type="ECO:0000313" key="3">
    <source>
        <dbReference type="EMBL" id="CAJ0967694.1"/>
    </source>
</evidence>
<dbReference type="PANTHER" id="PTHR11453">
    <property type="entry name" value="ANION EXCHANGE PROTEIN"/>
    <property type="match status" value="1"/>
</dbReference>
<feature type="compositionally biased region" description="Pro residues" evidence="1">
    <location>
        <begin position="348"/>
        <end position="358"/>
    </location>
</feature>
<proteinExistence type="predicted"/>
<feature type="domain" description="Band 3 cytoplasmic" evidence="2">
    <location>
        <begin position="444"/>
        <end position="503"/>
    </location>
</feature>
<evidence type="ECO:0000259" key="2">
    <source>
        <dbReference type="Pfam" id="PF07565"/>
    </source>
</evidence>
<dbReference type="EMBL" id="CAUEEQ010078524">
    <property type="protein sequence ID" value="CAJ0967694.1"/>
    <property type="molecule type" value="Genomic_DNA"/>
</dbReference>
<evidence type="ECO:0000313" key="4">
    <source>
        <dbReference type="Proteomes" id="UP001176940"/>
    </source>
</evidence>
<evidence type="ECO:0000256" key="1">
    <source>
        <dbReference type="SAM" id="MobiDB-lite"/>
    </source>
</evidence>
<organism evidence="3 4">
    <name type="scientific">Ranitomeya imitator</name>
    <name type="common">mimic poison frog</name>
    <dbReference type="NCBI Taxonomy" id="111125"/>
    <lineage>
        <taxon>Eukaryota</taxon>
        <taxon>Metazoa</taxon>
        <taxon>Chordata</taxon>
        <taxon>Craniata</taxon>
        <taxon>Vertebrata</taxon>
        <taxon>Euteleostomi</taxon>
        <taxon>Amphibia</taxon>
        <taxon>Batrachia</taxon>
        <taxon>Anura</taxon>
        <taxon>Neobatrachia</taxon>
        <taxon>Hyloidea</taxon>
        <taxon>Dendrobatidae</taxon>
        <taxon>Dendrobatinae</taxon>
        <taxon>Ranitomeya</taxon>
    </lineage>
</organism>
<comment type="caution">
    <text evidence="3">The sequence shown here is derived from an EMBL/GenBank/DDBJ whole genome shotgun (WGS) entry which is preliminary data.</text>
</comment>
<dbReference type="PANTHER" id="PTHR11453:SF105">
    <property type="entry name" value="SODIUM BICARBONATE COTRANSPORTER 3"/>
    <property type="match status" value="1"/>
</dbReference>
<accession>A0ABN9MPP9</accession>
<feature type="domain" description="Band 3 cytoplasmic" evidence="2">
    <location>
        <begin position="166"/>
        <end position="303"/>
    </location>
</feature>
<dbReference type="Pfam" id="PF07565">
    <property type="entry name" value="Band_3_cyto"/>
    <property type="match status" value="2"/>
</dbReference>
<protein>
    <recommendedName>
        <fullName evidence="2">Band 3 cytoplasmic domain-containing protein</fullName>
    </recommendedName>
</protein>